<protein>
    <submittedName>
        <fullName evidence="2">PHP domain-containing protein</fullName>
    </submittedName>
</protein>
<feature type="domain" description="Polymerase/histidinol phosphatase N-terminal" evidence="1">
    <location>
        <begin position="2"/>
        <end position="67"/>
    </location>
</feature>
<dbReference type="Gene3D" id="1.10.150.650">
    <property type="match status" value="1"/>
</dbReference>
<dbReference type="AlphaFoldDB" id="A0A7T8BBK3"/>
<dbReference type="CDD" id="cd07438">
    <property type="entry name" value="PHP_HisPPase_AMP"/>
    <property type="match status" value="1"/>
</dbReference>
<organism evidence="2 3">
    <name type="scientific">Breznakiella homolactica</name>
    <dbReference type="NCBI Taxonomy" id="2798577"/>
    <lineage>
        <taxon>Bacteria</taxon>
        <taxon>Pseudomonadati</taxon>
        <taxon>Spirochaetota</taxon>
        <taxon>Spirochaetia</taxon>
        <taxon>Spirochaetales</taxon>
        <taxon>Breznakiellaceae</taxon>
        <taxon>Breznakiella</taxon>
    </lineage>
</organism>
<evidence type="ECO:0000259" key="1">
    <source>
        <dbReference type="SMART" id="SM00481"/>
    </source>
</evidence>
<dbReference type="InterPro" id="IPR052018">
    <property type="entry name" value="PHP_domain"/>
</dbReference>
<dbReference type="Gene3D" id="3.20.20.140">
    <property type="entry name" value="Metal-dependent hydrolases"/>
    <property type="match status" value="1"/>
</dbReference>
<dbReference type="GO" id="GO:0035312">
    <property type="term" value="F:5'-3' DNA exonuclease activity"/>
    <property type="evidence" value="ECO:0007669"/>
    <property type="project" value="TreeGrafter"/>
</dbReference>
<dbReference type="InterPro" id="IPR016195">
    <property type="entry name" value="Pol/histidinol_Pase-like"/>
</dbReference>
<dbReference type="EMBL" id="CP067089">
    <property type="protein sequence ID" value="QQO10491.1"/>
    <property type="molecule type" value="Genomic_DNA"/>
</dbReference>
<gene>
    <name evidence="2" type="ORF">JFL75_06140</name>
</gene>
<keyword evidence="3" id="KW-1185">Reference proteome</keyword>
<dbReference type="Proteomes" id="UP000595917">
    <property type="component" value="Chromosome"/>
</dbReference>
<dbReference type="SUPFAM" id="SSF89550">
    <property type="entry name" value="PHP domain-like"/>
    <property type="match status" value="1"/>
</dbReference>
<dbReference type="GO" id="GO:0004534">
    <property type="term" value="F:5'-3' RNA exonuclease activity"/>
    <property type="evidence" value="ECO:0007669"/>
    <property type="project" value="TreeGrafter"/>
</dbReference>
<dbReference type="KEGG" id="bhc:JFL75_06140"/>
<dbReference type="RefSeq" id="WP_215627795.1">
    <property type="nucleotide sequence ID" value="NZ_CP067089.2"/>
</dbReference>
<evidence type="ECO:0000313" key="3">
    <source>
        <dbReference type="Proteomes" id="UP000595917"/>
    </source>
</evidence>
<sequence>MIDLHTHSTASDGSLRPSELIDAAISRGLTALALTDHDTMDGIPEAEKQAEYRGIRLIPGIEMEISWEPGEFHLLGLGIHSPSPSFEAAVGELARRREERNLRILDLMHEMSIDADYDELREISGGKIIGRPHFADLLIKRKIVKNREQAFSRYLGKGRPFYAPKEGLDFARAVSCIHESGGIAVLAHPMSLYVAWGRLPDLIADFKAQGLDGIEAWHPTAKLRACKRLDDLGRSLGLYITAGSDFHGAARPDRKLGITAGDRKIGEEFLEAIPPLCR</sequence>
<dbReference type="PANTHER" id="PTHR42924:SF3">
    <property type="entry name" value="POLYMERASE_HISTIDINOL PHOSPHATASE N-TERMINAL DOMAIN-CONTAINING PROTEIN"/>
    <property type="match status" value="1"/>
</dbReference>
<name>A0A7T8BBK3_9SPIR</name>
<dbReference type="InterPro" id="IPR004013">
    <property type="entry name" value="PHP_dom"/>
</dbReference>
<dbReference type="Pfam" id="PF02811">
    <property type="entry name" value="PHP"/>
    <property type="match status" value="1"/>
</dbReference>
<dbReference type="InterPro" id="IPR003141">
    <property type="entry name" value="Pol/His_phosphatase_N"/>
</dbReference>
<accession>A0A7T8BBK3</accession>
<dbReference type="PANTHER" id="PTHR42924">
    <property type="entry name" value="EXONUCLEASE"/>
    <property type="match status" value="1"/>
</dbReference>
<evidence type="ECO:0000313" key="2">
    <source>
        <dbReference type="EMBL" id="QQO10491.1"/>
    </source>
</evidence>
<dbReference type="SMART" id="SM00481">
    <property type="entry name" value="POLIIIAc"/>
    <property type="match status" value="1"/>
</dbReference>
<proteinExistence type="predicted"/>
<reference evidence="2" key="1">
    <citation type="submission" date="2021-01" db="EMBL/GenBank/DDBJ databases">
        <title>Description of Breznakiella homolactica.</title>
        <authorList>
            <person name="Song Y."/>
            <person name="Brune A."/>
        </authorList>
    </citation>
    <scope>NUCLEOTIDE SEQUENCE</scope>
    <source>
        <strain evidence="2">RmG30</strain>
    </source>
</reference>